<feature type="region of interest" description="Disordered" evidence="1">
    <location>
        <begin position="22"/>
        <end position="52"/>
    </location>
</feature>
<organism evidence="2">
    <name type="scientific">hydrothermal vent metagenome</name>
    <dbReference type="NCBI Taxonomy" id="652676"/>
    <lineage>
        <taxon>unclassified sequences</taxon>
        <taxon>metagenomes</taxon>
        <taxon>ecological metagenomes</taxon>
    </lineage>
</organism>
<dbReference type="PANTHER" id="PTHR38753:SF1">
    <property type="entry name" value="SLR1441 PROTEIN"/>
    <property type="match status" value="1"/>
</dbReference>
<gene>
    <name evidence="2" type="ORF">MNB_SV-13-945</name>
</gene>
<dbReference type="AlphaFoldDB" id="A0A1W1D0N4"/>
<reference evidence="2" key="1">
    <citation type="submission" date="2016-10" db="EMBL/GenBank/DDBJ databases">
        <authorList>
            <person name="de Groot N.N."/>
        </authorList>
    </citation>
    <scope>NUCLEOTIDE SEQUENCE</scope>
</reference>
<proteinExistence type="predicted"/>
<protein>
    <recommendedName>
        <fullName evidence="3">DUF3782 domain-containing protein</fullName>
    </recommendedName>
</protein>
<accession>A0A1W1D0N4</accession>
<dbReference type="EMBL" id="FPHM01000290">
    <property type="protein sequence ID" value="SFV71670.1"/>
    <property type="molecule type" value="Genomic_DNA"/>
</dbReference>
<feature type="compositionally biased region" description="Basic and acidic residues" evidence="1">
    <location>
        <begin position="33"/>
        <end position="52"/>
    </location>
</feature>
<evidence type="ECO:0008006" key="3">
    <source>
        <dbReference type="Google" id="ProtNLM"/>
    </source>
</evidence>
<dbReference type="PANTHER" id="PTHR38753">
    <property type="entry name" value="SLR1441 PROTEIN"/>
    <property type="match status" value="1"/>
</dbReference>
<name>A0A1W1D0N4_9ZZZZ</name>
<dbReference type="SUPFAM" id="SSF52980">
    <property type="entry name" value="Restriction endonuclease-like"/>
    <property type="match status" value="1"/>
</dbReference>
<evidence type="ECO:0000313" key="2">
    <source>
        <dbReference type="EMBL" id="SFV71670.1"/>
    </source>
</evidence>
<sequence length="199" mass="23223">MITYQELMESIAELQKSQEKTEKYIQETSEQMRQTDEQMKKTDEQMKQTDMQMKKTDKQIKALSRNIDGVNKSIGLEVEDFFYSSLKENPILGNTKFDYVYQNSKRDFKGESQEIDILLENGSTVGVVEVKNKVSQKSIDQLDTIMERFDYFHPIYKDYKVIGAIAGKIFPKHLQTQALNKGYSVLMQQGKHREQIDPK</sequence>
<evidence type="ECO:0000256" key="1">
    <source>
        <dbReference type="SAM" id="MobiDB-lite"/>
    </source>
</evidence>
<dbReference type="InterPro" id="IPR011335">
    <property type="entry name" value="Restrct_endonuc-II-like"/>
</dbReference>